<feature type="transmembrane region" description="Helical" evidence="1">
    <location>
        <begin position="79"/>
        <end position="98"/>
    </location>
</feature>
<keyword evidence="1" id="KW-0812">Transmembrane</keyword>
<dbReference type="AlphaFoldDB" id="A0A6J6FHJ3"/>
<feature type="transmembrane region" description="Helical" evidence="1">
    <location>
        <begin position="51"/>
        <end position="73"/>
    </location>
</feature>
<evidence type="ECO:0000313" key="2">
    <source>
        <dbReference type="EMBL" id="CAB4587199.1"/>
    </source>
</evidence>
<accession>A0A6J6FHJ3</accession>
<reference evidence="2" key="1">
    <citation type="submission" date="2020-05" db="EMBL/GenBank/DDBJ databases">
        <authorList>
            <person name="Chiriac C."/>
            <person name="Salcher M."/>
            <person name="Ghai R."/>
            <person name="Kavagutti S V."/>
        </authorList>
    </citation>
    <scope>NUCLEOTIDE SEQUENCE</scope>
</reference>
<organism evidence="2">
    <name type="scientific">freshwater metagenome</name>
    <dbReference type="NCBI Taxonomy" id="449393"/>
    <lineage>
        <taxon>unclassified sequences</taxon>
        <taxon>metagenomes</taxon>
        <taxon>ecological metagenomes</taxon>
    </lineage>
</organism>
<keyword evidence="1" id="KW-1133">Transmembrane helix</keyword>
<feature type="transmembrane region" description="Helical" evidence="1">
    <location>
        <begin position="110"/>
        <end position="131"/>
    </location>
</feature>
<gene>
    <name evidence="2" type="ORF">UFOPK1788_00302</name>
</gene>
<protein>
    <submittedName>
        <fullName evidence="2">Unannotated protein</fullName>
    </submittedName>
</protein>
<evidence type="ECO:0000256" key="1">
    <source>
        <dbReference type="SAM" id="Phobius"/>
    </source>
</evidence>
<sequence length="138" mass="14637">MLTSGIGPDAKGTQMELVKESLVLIHLAGMAVLVGVFLTGMKKKSDYPFTAMMWAAVVQLVTGILLVGIGYALDDEPDNAKIGVKFLLATAVLVATIIGRQRQAKGESKLQPFFHTAGGLATVNLVIAVLWNAELWAA</sequence>
<name>A0A6J6FHJ3_9ZZZZ</name>
<proteinExistence type="predicted"/>
<feature type="transmembrane region" description="Helical" evidence="1">
    <location>
        <begin position="21"/>
        <end position="39"/>
    </location>
</feature>
<keyword evidence="1" id="KW-0472">Membrane</keyword>
<dbReference type="EMBL" id="CAEZUE010000024">
    <property type="protein sequence ID" value="CAB4587199.1"/>
    <property type="molecule type" value="Genomic_DNA"/>
</dbReference>